<dbReference type="AlphaFoldDB" id="A0A9P0FW67"/>
<reference evidence="1" key="1">
    <citation type="submission" date="2021-12" db="EMBL/GenBank/DDBJ databases">
        <authorList>
            <person name="King R."/>
        </authorList>
    </citation>
    <scope>NUCLEOTIDE SEQUENCE</scope>
</reference>
<accession>A0A9P0FW67</accession>
<keyword evidence="2" id="KW-1185">Reference proteome</keyword>
<sequence length="113" mass="12237">MAKQCNKDGHNFPAASVVTQSWKAETRVYSVVLSKFFPLTIPASTPRSLISFGSSVPWHASGPPESPIATSVSADSVQTKVFISISQSRVHRDRGIVEMWAFINIGGIVSFSL</sequence>
<organism evidence="1 2">
    <name type="scientific">Chrysodeixis includens</name>
    <name type="common">Soybean looper</name>
    <name type="synonym">Pseudoplusia includens</name>
    <dbReference type="NCBI Taxonomy" id="689277"/>
    <lineage>
        <taxon>Eukaryota</taxon>
        <taxon>Metazoa</taxon>
        <taxon>Ecdysozoa</taxon>
        <taxon>Arthropoda</taxon>
        <taxon>Hexapoda</taxon>
        <taxon>Insecta</taxon>
        <taxon>Pterygota</taxon>
        <taxon>Neoptera</taxon>
        <taxon>Endopterygota</taxon>
        <taxon>Lepidoptera</taxon>
        <taxon>Glossata</taxon>
        <taxon>Ditrysia</taxon>
        <taxon>Noctuoidea</taxon>
        <taxon>Noctuidae</taxon>
        <taxon>Plusiinae</taxon>
        <taxon>Chrysodeixis</taxon>
    </lineage>
</organism>
<evidence type="ECO:0000313" key="2">
    <source>
        <dbReference type="Proteomes" id="UP001154114"/>
    </source>
</evidence>
<name>A0A9P0FW67_CHRIL</name>
<dbReference type="EMBL" id="LR824025">
    <property type="protein sequence ID" value="CAH0596169.1"/>
    <property type="molecule type" value="Genomic_DNA"/>
</dbReference>
<proteinExistence type="predicted"/>
<protein>
    <submittedName>
        <fullName evidence="1">Uncharacterized protein</fullName>
    </submittedName>
</protein>
<evidence type="ECO:0000313" key="1">
    <source>
        <dbReference type="EMBL" id="CAH0596169.1"/>
    </source>
</evidence>
<dbReference type="Proteomes" id="UP001154114">
    <property type="component" value="Chromosome 22"/>
</dbReference>
<gene>
    <name evidence="1" type="ORF">CINC_LOCUS6986</name>
</gene>